<dbReference type="PROSITE" id="PS00497">
    <property type="entry name" value="TYROSINASE_1"/>
    <property type="match status" value="1"/>
</dbReference>
<dbReference type="EMBL" id="JANBQB010000202">
    <property type="protein sequence ID" value="KAJ1979770.1"/>
    <property type="molecule type" value="Genomic_DNA"/>
</dbReference>
<dbReference type="InterPro" id="IPR050316">
    <property type="entry name" value="Tyrosinase/Hemocyanin"/>
</dbReference>
<keyword evidence="6" id="KW-1185">Reference proteome</keyword>
<comment type="caution">
    <text evidence="5">The sequence shown here is derived from an EMBL/GenBank/DDBJ whole genome shotgun (WGS) entry which is preliminary data.</text>
</comment>
<dbReference type="AlphaFoldDB" id="A0A9W8B7N1"/>
<reference evidence="5" key="1">
    <citation type="submission" date="2022-07" db="EMBL/GenBank/DDBJ databases">
        <title>Phylogenomic reconstructions and comparative analyses of Kickxellomycotina fungi.</title>
        <authorList>
            <person name="Reynolds N.K."/>
            <person name="Stajich J.E."/>
            <person name="Barry K."/>
            <person name="Grigoriev I.V."/>
            <person name="Crous P."/>
            <person name="Smith M.E."/>
        </authorList>
    </citation>
    <scope>NUCLEOTIDE SEQUENCE</scope>
    <source>
        <strain evidence="5">RSA 567</strain>
    </source>
</reference>
<feature type="domain" description="Tyrosinase copper-binding" evidence="4">
    <location>
        <begin position="75"/>
        <end position="92"/>
    </location>
</feature>
<name>A0A9W8B7N1_9FUNG</name>
<dbReference type="GO" id="GO:0016491">
    <property type="term" value="F:oxidoreductase activity"/>
    <property type="evidence" value="ECO:0007669"/>
    <property type="project" value="InterPro"/>
</dbReference>
<evidence type="ECO:0000256" key="3">
    <source>
        <dbReference type="SAM" id="SignalP"/>
    </source>
</evidence>
<dbReference type="SUPFAM" id="SSF48056">
    <property type="entry name" value="Di-copper centre-containing domain"/>
    <property type="match status" value="1"/>
</dbReference>
<evidence type="ECO:0000313" key="6">
    <source>
        <dbReference type="Proteomes" id="UP001151582"/>
    </source>
</evidence>
<dbReference type="PRINTS" id="PR00092">
    <property type="entry name" value="TYROSINASE"/>
</dbReference>
<dbReference type="InterPro" id="IPR008922">
    <property type="entry name" value="Di-copper_centre_dom_sf"/>
</dbReference>
<proteinExistence type="predicted"/>
<organism evidence="5 6">
    <name type="scientific">Dimargaris verticillata</name>
    <dbReference type="NCBI Taxonomy" id="2761393"/>
    <lineage>
        <taxon>Eukaryota</taxon>
        <taxon>Fungi</taxon>
        <taxon>Fungi incertae sedis</taxon>
        <taxon>Zoopagomycota</taxon>
        <taxon>Kickxellomycotina</taxon>
        <taxon>Dimargaritomycetes</taxon>
        <taxon>Dimargaritales</taxon>
        <taxon>Dimargaritaceae</taxon>
        <taxon>Dimargaris</taxon>
    </lineage>
</organism>
<dbReference type="PANTHER" id="PTHR11474:SF126">
    <property type="entry name" value="TYROSINASE-LIKE PROTEIN TYR-1-RELATED"/>
    <property type="match status" value="1"/>
</dbReference>
<dbReference type="Gene3D" id="1.10.1280.10">
    <property type="entry name" value="Di-copper center containing domain from catechol oxidase"/>
    <property type="match status" value="1"/>
</dbReference>
<protein>
    <recommendedName>
        <fullName evidence="4">Tyrosinase copper-binding domain-containing protein</fullName>
    </recommendedName>
</protein>
<feature type="signal peptide" evidence="3">
    <location>
        <begin position="1"/>
        <end position="20"/>
    </location>
</feature>
<keyword evidence="3" id="KW-0732">Signal</keyword>
<dbReference type="GO" id="GO:0046872">
    <property type="term" value="F:metal ion binding"/>
    <property type="evidence" value="ECO:0007669"/>
    <property type="project" value="UniProtKB-KW"/>
</dbReference>
<sequence length="333" mass="38424">MLRLIVAGLCLLQLILLAAGQSRCSSVRSRQEIRQLSSQQRIDLYNAVKQLNSGPRPTEWDRLSNTHIRFNHGIHEHPVFLPWHRHFLVDLERKLRRINPNIVLPYWDSSLDADNPAGSVIFSASNSWLGGQGTCVRDGAFANFTTYYTDNGPREHCMYRRFDQGSSISPFYRPSINRRIIQEQTTYNGFREALEFGPHGVVHNGIGGDMMDMCAPNDLLFYLHHAFMDKLWNDWQRTRDNLRKYDMAGTSNPRAVSLRDRLPTYNIAVSATLDIRTDYCYDYAPSPQGAASKTTPHPQVQYMSEEYIARMGYDKDAVRRIESYLHRMVDDDN</sequence>
<dbReference type="InterPro" id="IPR002227">
    <property type="entry name" value="Tyrosinase_Cu-bd"/>
</dbReference>
<dbReference type="OrthoDB" id="6132182at2759"/>
<dbReference type="Pfam" id="PF00264">
    <property type="entry name" value="Tyrosinase"/>
    <property type="match status" value="1"/>
</dbReference>
<keyword evidence="2" id="KW-0186">Copper</keyword>
<evidence type="ECO:0000313" key="5">
    <source>
        <dbReference type="EMBL" id="KAJ1979770.1"/>
    </source>
</evidence>
<evidence type="ECO:0000256" key="2">
    <source>
        <dbReference type="ARBA" id="ARBA00023008"/>
    </source>
</evidence>
<evidence type="ECO:0000256" key="1">
    <source>
        <dbReference type="ARBA" id="ARBA00022723"/>
    </source>
</evidence>
<gene>
    <name evidence="5" type="ORF">H4R34_002698</name>
</gene>
<feature type="chain" id="PRO_5040752844" description="Tyrosinase copper-binding domain-containing protein" evidence="3">
    <location>
        <begin position="21"/>
        <end position="333"/>
    </location>
</feature>
<dbReference type="Proteomes" id="UP001151582">
    <property type="component" value="Unassembled WGS sequence"/>
</dbReference>
<dbReference type="PANTHER" id="PTHR11474">
    <property type="entry name" value="TYROSINASE FAMILY MEMBER"/>
    <property type="match status" value="1"/>
</dbReference>
<keyword evidence="1" id="KW-0479">Metal-binding</keyword>
<evidence type="ECO:0000259" key="4">
    <source>
        <dbReference type="PROSITE" id="PS00497"/>
    </source>
</evidence>
<accession>A0A9W8B7N1</accession>